<keyword evidence="3" id="KW-1185">Reference proteome</keyword>
<comment type="caution">
    <text evidence="2">The sequence shown here is derived from an EMBL/GenBank/DDBJ whole genome shotgun (WGS) entry which is preliminary data.</text>
</comment>
<dbReference type="RefSeq" id="WP_194018990.1">
    <property type="nucleotide sequence ID" value="NZ_JADEVV010000007.1"/>
</dbReference>
<dbReference type="Proteomes" id="UP000658720">
    <property type="component" value="Unassembled WGS sequence"/>
</dbReference>
<protein>
    <submittedName>
        <fullName evidence="2">Zinc-ribbon domain containing protein</fullName>
    </submittedName>
</protein>
<gene>
    <name evidence="2" type="ORF">IQ217_04010</name>
</gene>
<evidence type="ECO:0000313" key="3">
    <source>
        <dbReference type="Proteomes" id="UP000658720"/>
    </source>
</evidence>
<dbReference type="InterPro" id="IPR025306">
    <property type="entry name" value="Zn-bnd_dom_prob"/>
</dbReference>
<proteinExistence type="predicted"/>
<evidence type="ECO:0000313" key="2">
    <source>
        <dbReference type="EMBL" id="MBE9253038.1"/>
    </source>
</evidence>
<dbReference type="Pfam" id="PF13451">
    <property type="entry name" value="zf_Tbcl"/>
    <property type="match status" value="1"/>
</dbReference>
<sequence length="127" mass="14621">MTRRKAKKQKLEAARLRRVKQRGPINPCDPNVIPPAEAIMANPQALSHNNTYGPMPRFYVDQLVQCRQCGKEEVWRAEAQQWWYEVAKGNINSKAVLCRACRAVEQQRKAEARKVHQNGLALKEKLD</sequence>
<evidence type="ECO:0000259" key="1">
    <source>
        <dbReference type="Pfam" id="PF13451"/>
    </source>
</evidence>
<organism evidence="2 3">
    <name type="scientific">Synechocystis salina LEGE 00031</name>
    <dbReference type="NCBI Taxonomy" id="1828736"/>
    <lineage>
        <taxon>Bacteria</taxon>
        <taxon>Bacillati</taxon>
        <taxon>Cyanobacteriota</taxon>
        <taxon>Cyanophyceae</taxon>
        <taxon>Synechococcales</taxon>
        <taxon>Merismopediaceae</taxon>
        <taxon>Synechocystis</taxon>
    </lineage>
</organism>
<dbReference type="EMBL" id="JADEVV010000007">
    <property type="protein sequence ID" value="MBE9253038.1"/>
    <property type="molecule type" value="Genomic_DNA"/>
</dbReference>
<name>A0ABR9VQ45_9SYNC</name>
<reference evidence="2 3" key="1">
    <citation type="submission" date="2020-10" db="EMBL/GenBank/DDBJ databases">
        <authorList>
            <person name="Castelo-Branco R."/>
            <person name="Eusebio N."/>
            <person name="Adriana R."/>
            <person name="Vieira A."/>
            <person name="Brugerolle De Fraissinette N."/>
            <person name="Rezende De Castro R."/>
            <person name="Schneider M.P."/>
            <person name="Vasconcelos V."/>
            <person name="Leao P.N."/>
        </authorList>
    </citation>
    <scope>NUCLEOTIDE SEQUENCE [LARGE SCALE GENOMIC DNA]</scope>
    <source>
        <strain evidence="2 3">LEGE 00031</strain>
    </source>
</reference>
<accession>A0ABR9VQ45</accession>
<feature type="domain" description="Probable zinc-binding" evidence="1">
    <location>
        <begin position="61"/>
        <end position="109"/>
    </location>
</feature>